<gene>
    <name evidence="2" type="ORF">FAZ21_05315</name>
</gene>
<dbReference type="InterPro" id="IPR055760">
    <property type="entry name" value="DUF7336"/>
</dbReference>
<dbReference type="AlphaFoldDB" id="A0A4U0Q4V8"/>
<dbReference type="Proteomes" id="UP000310016">
    <property type="component" value="Unassembled WGS sequence"/>
</dbReference>
<accession>A0A4U0Q4V8</accession>
<organism evidence="2 3">
    <name type="scientific">Chitiniphilus eburneus</name>
    <dbReference type="NCBI Taxonomy" id="2571148"/>
    <lineage>
        <taxon>Bacteria</taxon>
        <taxon>Pseudomonadati</taxon>
        <taxon>Pseudomonadota</taxon>
        <taxon>Betaproteobacteria</taxon>
        <taxon>Neisseriales</taxon>
        <taxon>Chitinibacteraceae</taxon>
        <taxon>Chitiniphilus</taxon>
    </lineage>
</organism>
<sequence length="70" mass="8228">MNVYILQHTYGDDETESYKFLGVFESKIEAEKAIEFLKNLPGFRDYPDGFSIGKYTLNEIHWREGFGWDA</sequence>
<evidence type="ECO:0000259" key="1">
    <source>
        <dbReference type="Pfam" id="PF24024"/>
    </source>
</evidence>
<reference evidence="2 3" key="1">
    <citation type="submission" date="2019-04" db="EMBL/GenBank/DDBJ databases">
        <title>Chitiniphilus eburnea sp. nov., a novel chitinolytic bacterium isolated from aquaculture sludge.</title>
        <authorList>
            <person name="Sheng M."/>
        </authorList>
    </citation>
    <scope>NUCLEOTIDE SEQUENCE [LARGE SCALE GENOMIC DNA]</scope>
    <source>
        <strain evidence="2 3">HX-2-15</strain>
    </source>
</reference>
<keyword evidence="3" id="KW-1185">Reference proteome</keyword>
<dbReference type="RefSeq" id="WP_136772246.1">
    <property type="nucleotide sequence ID" value="NZ_CP156074.1"/>
</dbReference>
<name>A0A4U0Q4V8_9NEIS</name>
<feature type="domain" description="DUF7336" evidence="1">
    <location>
        <begin position="1"/>
        <end position="66"/>
    </location>
</feature>
<protein>
    <recommendedName>
        <fullName evidence="1">DUF7336 domain-containing protein</fullName>
    </recommendedName>
</protein>
<evidence type="ECO:0000313" key="2">
    <source>
        <dbReference type="EMBL" id="TJZ76196.1"/>
    </source>
</evidence>
<comment type="caution">
    <text evidence="2">The sequence shown here is derived from an EMBL/GenBank/DDBJ whole genome shotgun (WGS) entry which is preliminary data.</text>
</comment>
<proteinExistence type="predicted"/>
<dbReference type="EMBL" id="SUMF01000003">
    <property type="protein sequence ID" value="TJZ76196.1"/>
    <property type="molecule type" value="Genomic_DNA"/>
</dbReference>
<dbReference type="Pfam" id="PF24024">
    <property type="entry name" value="DUF7336"/>
    <property type="match status" value="1"/>
</dbReference>
<evidence type="ECO:0000313" key="3">
    <source>
        <dbReference type="Proteomes" id="UP000310016"/>
    </source>
</evidence>
<dbReference type="OrthoDB" id="8855544at2"/>